<reference evidence="7 8" key="1">
    <citation type="journal article" date="2014" name="Nat. Commun.">
        <title>Molecular traces of alternative social organization in a termite genome.</title>
        <authorList>
            <person name="Terrapon N."/>
            <person name="Li C."/>
            <person name="Robertson H.M."/>
            <person name="Ji L."/>
            <person name="Meng X."/>
            <person name="Booth W."/>
            <person name="Chen Z."/>
            <person name="Childers C.P."/>
            <person name="Glastad K.M."/>
            <person name="Gokhale K."/>
            <person name="Gowin J."/>
            <person name="Gronenberg W."/>
            <person name="Hermansen R.A."/>
            <person name="Hu H."/>
            <person name="Hunt B.G."/>
            <person name="Huylmans A.K."/>
            <person name="Khalil S.M."/>
            <person name="Mitchell R.D."/>
            <person name="Munoz-Torres M.C."/>
            <person name="Mustard J.A."/>
            <person name="Pan H."/>
            <person name="Reese J.T."/>
            <person name="Scharf M.E."/>
            <person name="Sun F."/>
            <person name="Vogel H."/>
            <person name="Xiao J."/>
            <person name="Yang W."/>
            <person name="Yang Z."/>
            <person name="Yang Z."/>
            <person name="Zhou J."/>
            <person name="Zhu J."/>
            <person name="Brent C.S."/>
            <person name="Elsik C.G."/>
            <person name="Goodisman M.A."/>
            <person name="Liberles D.A."/>
            <person name="Roe R.M."/>
            <person name="Vargo E.L."/>
            <person name="Vilcinskas A."/>
            <person name="Wang J."/>
            <person name="Bornberg-Bauer E."/>
            <person name="Korb J."/>
            <person name="Zhang G."/>
            <person name="Liebig J."/>
        </authorList>
    </citation>
    <scope>NUCLEOTIDE SEQUENCE [LARGE SCALE GENOMIC DNA]</scope>
    <source>
        <tissue evidence="7">Whole organism</tissue>
    </source>
</reference>
<keyword evidence="4" id="KW-0963">Cytoplasm</keyword>
<evidence type="ECO:0000256" key="3">
    <source>
        <dbReference type="ARBA" id="ARBA00010821"/>
    </source>
</evidence>
<evidence type="ECO:0000256" key="1">
    <source>
        <dbReference type="ARBA" id="ARBA00004123"/>
    </source>
</evidence>
<keyword evidence="5" id="KW-0539">Nucleus</keyword>
<dbReference type="GO" id="GO:0005634">
    <property type="term" value="C:nucleus"/>
    <property type="evidence" value="ECO:0007669"/>
    <property type="project" value="UniProtKB-SubCell"/>
</dbReference>
<dbReference type="InParanoid" id="A0A067QZ51"/>
<accession>A0A067QZ51</accession>
<feature type="region of interest" description="Disordered" evidence="6">
    <location>
        <begin position="1"/>
        <end position="29"/>
    </location>
</feature>
<dbReference type="OrthoDB" id="8170061at2759"/>
<comment type="subcellular location">
    <subcellularLocation>
        <location evidence="2">Cytoplasm</location>
        <location evidence="2">Stress granule</location>
    </subcellularLocation>
    <subcellularLocation>
        <location evidence="1">Nucleus</location>
    </subcellularLocation>
</comment>
<dbReference type="eggNOG" id="ENOG502S8J7">
    <property type="taxonomic scope" value="Eukaryota"/>
</dbReference>
<dbReference type="AlphaFoldDB" id="A0A067QZ51"/>
<dbReference type="EMBL" id="KK852815">
    <property type="protein sequence ID" value="KDR15824.1"/>
    <property type="molecule type" value="Genomic_DNA"/>
</dbReference>
<dbReference type="STRING" id="136037.A0A067QZ51"/>
<proteinExistence type="inferred from homology"/>
<comment type="similarity">
    <text evidence="3">Belongs to the MCRIP family.</text>
</comment>
<evidence type="ECO:0000256" key="2">
    <source>
        <dbReference type="ARBA" id="ARBA00004210"/>
    </source>
</evidence>
<organism evidence="7 8">
    <name type="scientific">Zootermopsis nevadensis</name>
    <name type="common">Dampwood termite</name>
    <dbReference type="NCBI Taxonomy" id="136037"/>
    <lineage>
        <taxon>Eukaryota</taxon>
        <taxon>Metazoa</taxon>
        <taxon>Ecdysozoa</taxon>
        <taxon>Arthropoda</taxon>
        <taxon>Hexapoda</taxon>
        <taxon>Insecta</taxon>
        <taxon>Pterygota</taxon>
        <taxon>Neoptera</taxon>
        <taxon>Polyneoptera</taxon>
        <taxon>Dictyoptera</taxon>
        <taxon>Blattodea</taxon>
        <taxon>Blattoidea</taxon>
        <taxon>Termitoidae</taxon>
        <taxon>Termopsidae</taxon>
        <taxon>Zootermopsis</taxon>
    </lineage>
</organism>
<evidence type="ECO:0000256" key="6">
    <source>
        <dbReference type="SAM" id="MobiDB-lite"/>
    </source>
</evidence>
<dbReference type="Pfam" id="PF14799">
    <property type="entry name" value="FAM195"/>
    <property type="match status" value="1"/>
</dbReference>
<evidence type="ECO:0000313" key="8">
    <source>
        <dbReference type="Proteomes" id="UP000027135"/>
    </source>
</evidence>
<dbReference type="InterPro" id="IPR029428">
    <property type="entry name" value="MCRIP"/>
</dbReference>
<feature type="compositionally biased region" description="Polar residues" evidence="6">
    <location>
        <begin position="7"/>
        <end position="28"/>
    </location>
</feature>
<evidence type="ECO:0000313" key="7">
    <source>
        <dbReference type="EMBL" id="KDR15824.1"/>
    </source>
</evidence>
<dbReference type="OMA" id="EAWWGKR"/>
<dbReference type="Proteomes" id="UP000027135">
    <property type="component" value="Unassembled WGS sequence"/>
</dbReference>
<name>A0A067QZ51_ZOONE</name>
<sequence>MSLPRAQMQSLNGKRQNSQRMQQETSPTQHDDLIRYICESWNTVSRELENFSQNGADTNKGGPSVLYYVEQEPNPQLKDFEPFDLEAWWGKRVVQNITRTQSS</sequence>
<evidence type="ECO:0008006" key="9">
    <source>
        <dbReference type="Google" id="ProtNLM"/>
    </source>
</evidence>
<keyword evidence="8" id="KW-1185">Reference proteome</keyword>
<protein>
    <recommendedName>
        <fullName evidence="9">Protein FAM195A</fullName>
    </recommendedName>
</protein>
<evidence type="ECO:0000256" key="4">
    <source>
        <dbReference type="ARBA" id="ARBA00022490"/>
    </source>
</evidence>
<gene>
    <name evidence="7" type="ORF">L798_10451</name>
</gene>
<dbReference type="GO" id="GO:0010494">
    <property type="term" value="C:cytoplasmic stress granule"/>
    <property type="evidence" value="ECO:0007669"/>
    <property type="project" value="UniProtKB-SubCell"/>
</dbReference>
<evidence type="ECO:0000256" key="5">
    <source>
        <dbReference type="ARBA" id="ARBA00023242"/>
    </source>
</evidence>